<name>A0ABY5SXT1_9MICO</name>
<protein>
    <recommendedName>
        <fullName evidence="3">DUF222 domain-containing protein</fullName>
    </recommendedName>
</protein>
<gene>
    <name evidence="1" type="ORF">L1F31_07610</name>
</gene>
<evidence type="ECO:0008006" key="3">
    <source>
        <dbReference type="Google" id="ProtNLM"/>
    </source>
</evidence>
<accession>A0ABY5SXT1</accession>
<evidence type="ECO:0000313" key="2">
    <source>
        <dbReference type="Proteomes" id="UP001064879"/>
    </source>
</evidence>
<evidence type="ECO:0000313" key="1">
    <source>
        <dbReference type="EMBL" id="UVI37504.1"/>
    </source>
</evidence>
<sequence length="216" mass="23652">MDQNSNTFDALDDEAHDHRPLMPWDELLAFIRRFPQLAAVDAALIAHQRPDATVVDTEALSPVTAAGAPTWDGLHRILQVLRQKNLLPQHLPQTRSATVMLTRLLDELALILTGRRGARPELGIAAATAHTDAAALRFETECITWLIAGRLGLRAAATGTLKGYLKHGELIPAFSRDRVLHTVDAIEHLFGGALVFGETVRHEVPSLFELDDSLAV</sequence>
<dbReference type="Proteomes" id="UP001064879">
    <property type="component" value="Chromosome"/>
</dbReference>
<keyword evidence="2" id="KW-1185">Reference proteome</keyword>
<proteinExistence type="predicted"/>
<reference evidence="1" key="1">
    <citation type="submission" date="2022-03" db="EMBL/GenBank/DDBJ databases">
        <title>Brevibacterium spongiae sp. nov., isolated from marine sponge.</title>
        <authorList>
            <person name="Li Z."/>
            <person name="Zhang M."/>
        </authorList>
    </citation>
    <scope>NUCLEOTIDE SEQUENCE</scope>
    <source>
        <strain evidence="1">WHS-Z9</strain>
    </source>
</reference>
<organism evidence="1 2">
    <name type="scientific">Brevibacterium spongiae</name>
    <dbReference type="NCBI Taxonomy" id="2909672"/>
    <lineage>
        <taxon>Bacteria</taxon>
        <taxon>Bacillati</taxon>
        <taxon>Actinomycetota</taxon>
        <taxon>Actinomycetes</taxon>
        <taxon>Micrococcales</taxon>
        <taxon>Brevibacteriaceae</taxon>
        <taxon>Brevibacterium</taxon>
    </lineage>
</organism>
<dbReference type="EMBL" id="CP093443">
    <property type="protein sequence ID" value="UVI37504.1"/>
    <property type="molecule type" value="Genomic_DNA"/>
</dbReference>
<dbReference type="RefSeq" id="WP_265420042.1">
    <property type="nucleotide sequence ID" value="NZ_CP093443.1"/>
</dbReference>